<dbReference type="GO" id="GO:0015221">
    <property type="term" value="F:lipopolysaccharide transmembrane transporter activity"/>
    <property type="evidence" value="ECO:0007669"/>
    <property type="project" value="InterPro"/>
</dbReference>
<evidence type="ECO:0000313" key="7">
    <source>
        <dbReference type="Proteomes" id="UP000186819"/>
    </source>
</evidence>
<dbReference type="STRING" id="34027.SAMN05421829_104323"/>
<evidence type="ECO:0000256" key="2">
    <source>
        <dbReference type="ARBA" id="ARBA00022519"/>
    </source>
</evidence>
<evidence type="ECO:0000256" key="4">
    <source>
        <dbReference type="ARBA" id="ARBA00022989"/>
    </source>
</evidence>
<name>A0A1N6T4Q7_9RHOO</name>
<dbReference type="Gene3D" id="2.60.450.10">
    <property type="entry name" value="Lipopolysaccharide (LPS) transport protein A like domain"/>
    <property type="match status" value="1"/>
</dbReference>
<dbReference type="InterPro" id="IPR010664">
    <property type="entry name" value="LipoPS_assembly_LptC-rel"/>
</dbReference>
<gene>
    <name evidence="6" type="ORF">SAMN05421829_104323</name>
</gene>
<dbReference type="InterPro" id="IPR052363">
    <property type="entry name" value="LPS_export_LptC"/>
</dbReference>
<keyword evidence="2" id="KW-0997">Cell inner membrane</keyword>
<sequence>MKPSIQQLYPLAGLIIVAGASLWLERVTTGDEARPSSQTRLEPDFVAERTRLIAFDRDGRQHYELLADKITHHPQTDATALERPRLRYEVDGRELHLSSEQGEVLRQGDEVRLTGDVRARRDAAQGSPEMTLASASLTIWPDEERAATSDPVAITQGASTAHANGMKSDNIFGTLELIGNARVQIPRTNRNPP</sequence>
<evidence type="ECO:0000256" key="1">
    <source>
        <dbReference type="ARBA" id="ARBA00022475"/>
    </source>
</evidence>
<keyword evidence="4" id="KW-1133">Transmembrane helix</keyword>
<keyword evidence="3" id="KW-0812">Transmembrane</keyword>
<reference evidence="7" key="1">
    <citation type="submission" date="2017-01" db="EMBL/GenBank/DDBJ databases">
        <authorList>
            <person name="Varghese N."/>
            <person name="Submissions S."/>
        </authorList>
    </citation>
    <scope>NUCLEOTIDE SEQUENCE [LARGE SCALE GENOMIC DNA]</scope>
    <source>
        <strain evidence="7">ATCC 51758</strain>
    </source>
</reference>
<keyword evidence="5" id="KW-0472">Membrane</keyword>
<dbReference type="RefSeq" id="WP_076601656.1">
    <property type="nucleotide sequence ID" value="NZ_FTMD01000004.1"/>
</dbReference>
<dbReference type="OrthoDB" id="8589410at2"/>
<dbReference type="Pfam" id="PF06835">
    <property type="entry name" value="LptC"/>
    <property type="match status" value="1"/>
</dbReference>
<evidence type="ECO:0000313" key="6">
    <source>
        <dbReference type="EMBL" id="SIQ48254.1"/>
    </source>
</evidence>
<proteinExistence type="predicted"/>
<dbReference type="GO" id="GO:0005886">
    <property type="term" value="C:plasma membrane"/>
    <property type="evidence" value="ECO:0007669"/>
    <property type="project" value="InterPro"/>
</dbReference>
<protein>
    <submittedName>
        <fullName evidence="6">Lipopolysaccharide export system protein LptC</fullName>
    </submittedName>
</protein>
<dbReference type="GO" id="GO:0030288">
    <property type="term" value="C:outer membrane-bounded periplasmic space"/>
    <property type="evidence" value="ECO:0007669"/>
    <property type="project" value="TreeGrafter"/>
</dbReference>
<dbReference type="EMBL" id="FTMD01000004">
    <property type="protein sequence ID" value="SIQ48254.1"/>
    <property type="molecule type" value="Genomic_DNA"/>
</dbReference>
<keyword evidence="1" id="KW-1003">Cell membrane</keyword>
<keyword evidence="7" id="KW-1185">Reference proteome</keyword>
<dbReference type="AlphaFoldDB" id="A0A1N6T4Q7"/>
<dbReference type="PANTHER" id="PTHR37481">
    <property type="entry name" value="LIPOPOLYSACCHARIDE EXPORT SYSTEM PROTEIN LPTC"/>
    <property type="match status" value="1"/>
</dbReference>
<dbReference type="Proteomes" id="UP000186819">
    <property type="component" value="Unassembled WGS sequence"/>
</dbReference>
<evidence type="ECO:0000256" key="5">
    <source>
        <dbReference type="ARBA" id="ARBA00023136"/>
    </source>
</evidence>
<accession>A0A1N6T4Q7</accession>
<dbReference type="GO" id="GO:0017089">
    <property type="term" value="F:glycolipid transfer activity"/>
    <property type="evidence" value="ECO:0007669"/>
    <property type="project" value="TreeGrafter"/>
</dbReference>
<dbReference type="InterPro" id="IPR026265">
    <property type="entry name" value="LptC"/>
</dbReference>
<organism evidence="6 7">
    <name type="scientific">Aromatoleum tolulyticum</name>
    <dbReference type="NCBI Taxonomy" id="34027"/>
    <lineage>
        <taxon>Bacteria</taxon>
        <taxon>Pseudomonadati</taxon>
        <taxon>Pseudomonadota</taxon>
        <taxon>Betaproteobacteria</taxon>
        <taxon>Rhodocyclales</taxon>
        <taxon>Rhodocyclaceae</taxon>
        <taxon>Aromatoleum</taxon>
    </lineage>
</organism>
<dbReference type="NCBIfam" id="TIGR04409">
    <property type="entry name" value="LptC_YrbK"/>
    <property type="match status" value="1"/>
</dbReference>
<dbReference type="PANTHER" id="PTHR37481:SF1">
    <property type="entry name" value="LIPOPOLYSACCHARIDE EXPORT SYSTEM PROTEIN LPTC"/>
    <property type="match status" value="1"/>
</dbReference>
<evidence type="ECO:0000256" key="3">
    <source>
        <dbReference type="ARBA" id="ARBA00022692"/>
    </source>
</evidence>